<dbReference type="Gene3D" id="3.30.460.10">
    <property type="entry name" value="Beta Polymerase, domain 2"/>
    <property type="match status" value="1"/>
</dbReference>
<dbReference type="SUPFAM" id="SSF81301">
    <property type="entry name" value="Nucleotidyltransferase"/>
    <property type="match status" value="1"/>
</dbReference>
<gene>
    <name evidence="1" type="ORF">EV137_5772</name>
</gene>
<dbReference type="Proteomes" id="UP000295060">
    <property type="component" value="Unassembled WGS sequence"/>
</dbReference>
<dbReference type="RefSeq" id="WP_134131456.1">
    <property type="nucleotide sequence ID" value="NZ_SODU01000003.1"/>
</dbReference>
<dbReference type="InterPro" id="IPR036390">
    <property type="entry name" value="WH_DNA-bd_sf"/>
</dbReference>
<name>A0ABY2FAS6_9ACTN</name>
<accession>A0ABY2FAS6</accession>
<dbReference type="InterPro" id="IPR043519">
    <property type="entry name" value="NT_sf"/>
</dbReference>
<keyword evidence="2" id="KW-1185">Reference proteome</keyword>
<evidence type="ECO:0000313" key="1">
    <source>
        <dbReference type="EMBL" id="TDW87689.1"/>
    </source>
</evidence>
<evidence type="ECO:0008006" key="3">
    <source>
        <dbReference type="Google" id="ProtNLM"/>
    </source>
</evidence>
<reference evidence="1 2" key="1">
    <citation type="submission" date="2019-03" db="EMBL/GenBank/DDBJ databases">
        <title>Genomic Encyclopedia of Type Strains, Phase III (KMG-III): the genomes of soil and plant-associated and newly described type strains.</title>
        <authorList>
            <person name="Whitman W."/>
        </authorList>
    </citation>
    <scope>NUCLEOTIDE SEQUENCE [LARGE SCALE GENOMIC DNA]</scope>
    <source>
        <strain evidence="1 2">VKMAc-2574</strain>
    </source>
</reference>
<dbReference type="EMBL" id="SODU01000003">
    <property type="protein sequence ID" value="TDW87689.1"/>
    <property type="molecule type" value="Genomic_DNA"/>
</dbReference>
<proteinExistence type="predicted"/>
<protein>
    <recommendedName>
        <fullName evidence="3">Nucleotidyltransferase domain-containing protein</fullName>
    </recommendedName>
</protein>
<comment type="caution">
    <text evidence="1">The sequence shown here is derived from an EMBL/GenBank/DDBJ whole genome shotgun (WGS) entry which is preliminary data.</text>
</comment>
<evidence type="ECO:0000313" key="2">
    <source>
        <dbReference type="Proteomes" id="UP000295060"/>
    </source>
</evidence>
<dbReference type="SUPFAM" id="SSF46785">
    <property type="entry name" value="Winged helix' DNA-binding domain"/>
    <property type="match status" value="1"/>
</dbReference>
<organism evidence="1 2">
    <name type="scientific">Kribbella pratensis</name>
    <dbReference type="NCBI Taxonomy" id="2512112"/>
    <lineage>
        <taxon>Bacteria</taxon>
        <taxon>Bacillati</taxon>
        <taxon>Actinomycetota</taxon>
        <taxon>Actinomycetes</taxon>
        <taxon>Propionibacteriales</taxon>
        <taxon>Kribbellaceae</taxon>
        <taxon>Kribbella</taxon>
    </lineage>
</organism>
<sequence length="209" mass="22776">MQFPEPMSSVVPGLHGRVLGVLARTDRPLTGRAVAGLLRAPASPSGVQKVLDDLVSNGVVLAEPAGRARLYTLNRDHVAYQAIDQLARLRELLLERIKVEAKTWAVPAKAIWLFDSTARGQGGSDSDLDLLIVRSDDVDDSDPRWLEQVETLSAHATLWSGNSCEVVEYSAQEVQDLISHGERLVTELRRDAVPIAGSTPRQVLNRKAG</sequence>